<evidence type="ECO:0000256" key="1">
    <source>
        <dbReference type="ARBA" id="ARBA00005254"/>
    </source>
</evidence>
<accession>A0ABN1GYK2</accession>
<evidence type="ECO:0000313" key="2">
    <source>
        <dbReference type="EMBL" id="GAA0623708.1"/>
    </source>
</evidence>
<name>A0ABN1GYK2_9ACTN</name>
<dbReference type="InterPro" id="IPR029045">
    <property type="entry name" value="ClpP/crotonase-like_dom_sf"/>
</dbReference>
<dbReference type="EMBL" id="BAAAHE010000023">
    <property type="protein sequence ID" value="GAA0623708.1"/>
    <property type="molecule type" value="Genomic_DNA"/>
</dbReference>
<dbReference type="InterPro" id="IPR001753">
    <property type="entry name" value="Enoyl-CoA_hydra/iso"/>
</dbReference>
<dbReference type="Gene3D" id="1.10.12.10">
    <property type="entry name" value="Lyase 2-enoyl-coa Hydratase, Chain A, domain 2"/>
    <property type="match status" value="1"/>
</dbReference>
<dbReference type="Gene3D" id="3.90.226.10">
    <property type="entry name" value="2-enoyl-CoA Hydratase, Chain A, domain 1"/>
    <property type="match status" value="1"/>
</dbReference>
<protein>
    <submittedName>
        <fullName evidence="2">Enoyl-CoA hydratase family protein</fullName>
    </submittedName>
</protein>
<reference evidence="2 3" key="1">
    <citation type="journal article" date="2019" name="Int. J. Syst. Evol. Microbiol.">
        <title>The Global Catalogue of Microorganisms (GCM) 10K type strain sequencing project: providing services to taxonomists for standard genome sequencing and annotation.</title>
        <authorList>
            <consortium name="The Broad Institute Genomics Platform"/>
            <consortium name="The Broad Institute Genome Sequencing Center for Infectious Disease"/>
            <person name="Wu L."/>
            <person name="Ma J."/>
        </authorList>
    </citation>
    <scope>NUCLEOTIDE SEQUENCE [LARGE SCALE GENOMIC DNA]</scope>
    <source>
        <strain evidence="2 3">JCM 10671</strain>
    </source>
</reference>
<gene>
    <name evidence="2" type="ORF">GCM10009547_28490</name>
</gene>
<dbReference type="CDD" id="cd06558">
    <property type="entry name" value="crotonase-like"/>
    <property type="match status" value="1"/>
</dbReference>
<dbReference type="RefSeq" id="WP_344605840.1">
    <property type="nucleotide sequence ID" value="NZ_BAAAHE010000023.1"/>
</dbReference>
<keyword evidence="3" id="KW-1185">Reference proteome</keyword>
<dbReference type="Pfam" id="PF00378">
    <property type="entry name" value="ECH_1"/>
    <property type="match status" value="1"/>
</dbReference>
<organism evidence="2 3">
    <name type="scientific">Sporichthya brevicatena</name>
    <dbReference type="NCBI Taxonomy" id="171442"/>
    <lineage>
        <taxon>Bacteria</taxon>
        <taxon>Bacillati</taxon>
        <taxon>Actinomycetota</taxon>
        <taxon>Actinomycetes</taxon>
        <taxon>Sporichthyales</taxon>
        <taxon>Sporichthyaceae</taxon>
        <taxon>Sporichthya</taxon>
    </lineage>
</organism>
<sequence>MSGGVRSEVRGGVATLTLDEPDNRNALSESLVNGLGDGLARACADESVRVIVLTNTGSTFCAGADLRGGGGAPRWSPTEIYQLILDAPKPVVGRIAGHCLGGGVGLAAACDISVVSAEARFGFSEVRLGVAPAIISVIVLPKLGRAVAAELMLTGRRIGGAEAASTGLVNRAVPMDQLDAEVAGLLAELLAGGPQAQMQIKTLIRRVPQLERDAAFAEMTVLSRQMFGSAEAAEGVAAFRDRRPAAWAAEGENRAARVHA</sequence>
<dbReference type="PANTHER" id="PTHR42964">
    <property type="entry name" value="ENOYL-COA HYDRATASE"/>
    <property type="match status" value="1"/>
</dbReference>
<dbReference type="InterPro" id="IPR014748">
    <property type="entry name" value="Enoyl-CoA_hydra_C"/>
</dbReference>
<comment type="similarity">
    <text evidence="1">Belongs to the enoyl-CoA hydratase/isomerase family.</text>
</comment>
<dbReference type="Proteomes" id="UP001500957">
    <property type="component" value="Unassembled WGS sequence"/>
</dbReference>
<dbReference type="InterPro" id="IPR051683">
    <property type="entry name" value="Enoyl-CoA_Hydratase/Isomerase"/>
</dbReference>
<proteinExistence type="inferred from homology"/>
<evidence type="ECO:0000313" key="3">
    <source>
        <dbReference type="Proteomes" id="UP001500957"/>
    </source>
</evidence>
<dbReference type="SUPFAM" id="SSF52096">
    <property type="entry name" value="ClpP/crotonase"/>
    <property type="match status" value="1"/>
</dbReference>
<comment type="caution">
    <text evidence="2">The sequence shown here is derived from an EMBL/GenBank/DDBJ whole genome shotgun (WGS) entry which is preliminary data.</text>
</comment>
<dbReference type="PANTHER" id="PTHR42964:SF1">
    <property type="entry name" value="POLYKETIDE BIOSYNTHESIS ENOYL-COA HYDRATASE PKSH-RELATED"/>
    <property type="match status" value="1"/>
</dbReference>